<dbReference type="Proteomes" id="UP000185657">
    <property type="component" value="Unassembled WGS sequence"/>
</dbReference>
<evidence type="ECO:0000259" key="3">
    <source>
        <dbReference type="Pfam" id="PF02954"/>
    </source>
</evidence>
<dbReference type="InterPro" id="IPR002197">
    <property type="entry name" value="HTH_Fis"/>
</dbReference>
<dbReference type="PRINTS" id="PR01590">
    <property type="entry name" value="HTHFIS"/>
</dbReference>
<dbReference type="Gene3D" id="3.30.450.40">
    <property type="match status" value="1"/>
</dbReference>
<name>A0A162VNR5_9BURK</name>
<dbReference type="STRING" id="1763535.LPB072_00225"/>
<protein>
    <submittedName>
        <fullName evidence="4">Uncharacterized protein</fullName>
    </submittedName>
</protein>
<dbReference type="EMBL" id="LVWD01000043">
    <property type="protein sequence ID" value="OAD39356.1"/>
    <property type="molecule type" value="Genomic_DNA"/>
</dbReference>
<dbReference type="Pfam" id="PF01590">
    <property type="entry name" value="GAF"/>
    <property type="match status" value="1"/>
</dbReference>
<accession>A0A162VNR5</accession>
<gene>
    <name evidence="4" type="ORF">LPB072_00225</name>
    <name evidence="5" type="ORF">LPB72_22500</name>
</gene>
<evidence type="ECO:0000313" key="7">
    <source>
        <dbReference type="Proteomes" id="UP000185680"/>
    </source>
</evidence>
<evidence type="ECO:0000313" key="4">
    <source>
        <dbReference type="EMBL" id="AOW11517.1"/>
    </source>
</evidence>
<dbReference type="AlphaFoldDB" id="A0A162VNR5"/>
<dbReference type="Gene3D" id="1.10.10.60">
    <property type="entry name" value="Homeodomain-like"/>
    <property type="match status" value="1"/>
</dbReference>
<dbReference type="InterPro" id="IPR009057">
    <property type="entry name" value="Homeodomain-like_sf"/>
</dbReference>
<organism evidence="4 7">
    <name type="scientific">Hydrogenophaga crassostreae</name>
    <dbReference type="NCBI Taxonomy" id="1763535"/>
    <lineage>
        <taxon>Bacteria</taxon>
        <taxon>Pseudomonadati</taxon>
        <taxon>Pseudomonadota</taxon>
        <taxon>Betaproteobacteria</taxon>
        <taxon>Burkholderiales</taxon>
        <taxon>Comamonadaceae</taxon>
        <taxon>Hydrogenophaga</taxon>
    </lineage>
</organism>
<dbReference type="InterPro" id="IPR029016">
    <property type="entry name" value="GAF-like_dom_sf"/>
</dbReference>
<feature type="region of interest" description="Disordered" evidence="1">
    <location>
        <begin position="322"/>
        <end position="357"/>
    </location>
</feature>
<dbReference type="RefSeq" id="WP_066096773.1">
    <property type="nucleotide sequence ID" value="NZ_CP017476.1"/>
</dbReference>
<dbReference type="KEGG" id="hyl:LPB072_00225"/>
<reference evidence="5 6" key="1">
    <citation type="submission" date="2016-02" db="EMBL/GenBank/DDBJ databases">
        <title>Draft genome sequence of Hydrogenophaga sp. LPB0072.</title>
        <authorList>
            <person name="Shin S.-K."/>
            <person name="Yi H."/>
        </authorList>
    </citation>
    <scope>NUCLEOTIDE SEQUENCE [LARGE SCALE GENOMIC DNA]</scope>
    <source>
        <strain evidence="5 6">LPB0072</strain>
    </source>
</reference>
<evidence type="ECO:0000313" key="5">
    <source>
        <dbReference type="EMBL" id="OAD39356.1"/>
    </source>
</evidence>
<evidence type="ECO:0000256" key="1">
    <source>
        <dbReference type="SAM" id="MobiDB-lite"/>
    </source>
</evidence>
<keyword evidence="6" id="KW-1185">Reference proteome</keyword>
<reference evidence="4 7" key="2">
    <citation type="submission" date="2016-10" db="EMBL/GenBank/DDBJ databases">
        <title>Hydorgenophaga sp. LPB0072 isolated from gastropod.</title>
        <authorList>
            <person name="Kim E."/>
            <person name="Yi H."/>
        </authorList>
    </citation>
    <scope>NUCLEOTIDE SEQUENCE [LARGE SCALE GENOMIC DNA]</scope>
    <source>
        <strain evidence="4 7">LPB0072</strain>
    </source>
</reference>
<dbReference type="InterPro" id="IPR003018">
    <property type="entry name" value="GAF"/>
</dbReference>
<dbReference type="SUPFAM" id="SSF46689">
    <property type="entry name" value="Homeodomain-like"/>
    <property type="match status" value="1"/>
</dbReference>
<dbReference type="EMBL" id="CP017476">
    <property type="protein sequence ID" value="AOW11517.1"/>
    <property type="molecule type" value="Genomic_DNA"/>
</dbReference>
<feature type="domain" description="GAF" evidence="2">
    <location>
        <begin position="78"/>
        <end position="216"/>
    </location>
</feature>
<dbReference type="Proteomes" id="UP000185680">
    <property type="component" value="Chromosome"/>
</dbReference>
<proteinExistence type="predicted"/>
<feature type="domain" description="DNA binding HTH" evidence="3">
    <location>
        <begin position="374"/>
        <end position="413"/>
    </location>
</feature>
<dbReference type="OrthoDB" id="9761705at2"/>
<evidence type="ECO:0000313" key="6">
    <source>
        <dbReference type="Proteomes" id="UP000185657"/>
    </source>
</evidence>
<sequence>MNTHNLPTQPFFRTAEQRTALAREQFFEESVRPSGLVNESVIQSWDRCRQLGHRNDRLPALDPVGRSALSAALARNEDLIQAARLEFDQLQASLSGTHCRVLLTDERGVIVHISQNANEANQSVLDKASRVGVNLIESRLGTTAPGIVVHTGQASDVKGGEHFYNLFRELRCAAAPIRDIHGQLAGVLDLTTEARDFGFDAAAVVGMFATTIGNRLLVAQSRELLVLQFQAAPGLLGTPMEGLLGVDTHGRVIWINRVGHSLLGVTQQAAPLHVSDVLGLDLRALLDLCGVNGPRLLQLPSGLGIWARAAMQDANRASSHHAVHPCGVAAGQPSEAGAAPQARDQAPASQDLAESETAAAIEPAPQHGHSASSLAESQQRLIGETLKAHHGNVAKTARLLGVSRGLVYRHMRKSQASEAGD</sequence>
<evidence type="ECO:0000259" key="2">
    <source>
        <dbReference type="Pfam" id="PF01590"/>
    </source>
</evidence>
<dbReference type="Pfam" id="PF02954">
    <property type="entry name" value="HTH_8"/>
    <property type="match status" value="1"/>
</dbReference>
<dbReference type="GO" id="GO:0043565">
    <property type="term" value="F:sequence-specific DNA binding"/>
    <property type="evidence" value="ECO:0007669"/>
    <property type="project" value="InterPro"/>
</dbReference>